<feature type="transmembrane region" description="Helical" evidence="1">
    <location>
        <begin position="333"/>
        <end position="351"/>
    </location>
</feature>
<keyword evidence="1" id="KW-0472">Membrane</keyword>
<dbReference type="RefSeq" id="WP_143067639.1">
    <property type="nucleotide sequence ID" value="NZ_FOIS01000001.1"/>
</dbReference>
<evidence type="ECO:0008006" key="4">
    <source>
        <dbReference type="Google" id="ProtNLM"/>
    </source>
</evidence>
<protein>
    <recommendedName>
        <fullName evidence="4">Dolichyl-phosphate-mannose-protein mannosyltransferase</fullName>
    </recommendedName>
</protein>
<proteinExistence type="predicted"/>
<gene>
    <name evidence="2" type="ORF">SAMN05216285_0258</name>
</gene>
<evidence type="ECO:0000313" key="3">
    <source>
        <dbReference type="Proteomes" id="UP000183275"/>
    </source>
</evidence>
<keyword evidence="1" id="KW-1133">Transmembrane helix</keyword>
<keyword evidence="1" id="KW-0812">Transmembrane</keyword>
<organism evidence="2 3">
    <name type="scientific">Natrinema salifodinae</name>
    <dbReference type="NCBI Taxonomy" id="1202768"/>
    <lineage>
        <taxon>Archaea</taxon>
        <taxon>Methanobacteriati</taxon>
        <taxon>Methanobacteriota</taxon>
        <taxon>Stenosarchaea group</taxon>
        <taxon>Halobacteria</taxon>
        <taxon>Halobacteriales</taxon>
        <taxon>Natrialbaceae</taxon>
        <taxon>Natrinema</taxon>
    </lineage>
</organism>
<dbReference type="AlphaFoldDB" id="A0A1I0M1C8"/>
<feature type="transmembrane region" description="Helical" evidence="1">
    <location>
        <begin position="363"/>
        <end position="381"/>
    </location>
</feature>
<evidence type="ECO:0000256" key="1">
    <source>
        <dbReference type="SAM" id="Phobius"/>
    </source>
</evidence>
<feature type="transmembrane region" description="Helical" evidence="1">
    <location>
        <begin position="134"/>
        <end position="153"/>
    </location>
</feature>
<accession>A0A1I0M1C8</accession>
<feature type="transmembrane region" description="Helical" evidence="1">
    <location>
        <begin position="302"/>
        <end position="326"/>
    </location>
</feature>
<feature type="transmembrane region" description="Helical" evidence="1">
    <location>
        <begin position="103"/>
        <end position="122"/>
    </location>
</feature>
<evidence type="ECO:0000313" key="2">
    <source>
        <dbReference type="EMBL" id="SEV81741.1"/>
    </source>
</evidence>
<feature type="transmembrane region" description="Helical" evidence="1">
    <location>
        <begin position="273"/>
        <end position="296"/>
    </location>
</feature>
<dbReference type="EMBL" id="FOIS01000001">
    <property type="protein sequence ID" value="SEV81741.1"/>
    <property type="molecule type" value="Genomic_DNA"/>
</dbReference>
<name>A0A1I0M1C8_9EURY</name>
<keyword evidence="3" id="KW-1185">Reference proteome</keyword>
<reference evidence="3" key="1">
    <citation type="submission" date="2016-10" db="EMBL/GenBank/DDBJ databases">
        <authorList>
            <person name="Varghese N."/>
        </authorList>
    </citation>
    <scope>NUCLEOTIDE SEQUENCE [LARGE SCALE GENOMIC DNA]</scope>
    <source>
        <strain evidence="3">CGMCC 1.12284</strain>
    </source>
</reference>
<dbReference type="Proteomes" id="UP000183275">
    <property type="component" value="Unassembled WGS sequence"/>
</dbReference>
<dbReference type="OrthoDB" id="206042at2157"/>
<sequence>MTEQTRQSFVRRMFNGFNSVYSVPILAFILALVVRLAAIPVSLIQLNPYATSDAIGFANAASLIAQRTRAGQSPFSLSDYSLTYEIWGSFLSPFWQLPGPSEIYAHVFVAVLGSIAVYNVAVIAQHYHSPQAGLFAGLPLSFYPTIVMTHAALVREAAVLFGITSAARFLLAAPPQLEDRYTGTLVLTCLGFATVLRPENAPLYAGAIGVGLFLWILTSDLIYRIPVLLTSIPVGIFFAVRYINSAMNYVLSIRDRRGRGRTAYLIDVPIEEFLDLIAFSWIGALYFLYTPFIWMIELPRDFIVGTEAIISIFYTIAAIVGLPLAVQRYPIRTVTLVIAFLVGIVFYGFGTANVGTAARHRPMFLWVVFVFGGISIAHKHCSI</sequence>
<feature type="transmembrane region" description="Helical" evidence="1">
    <location>
        <begin position="21"/>
        <end position="44"/>
    </location>
</feature>
<feature type="transmembrane region" description="Helical" evidence="1">
    <location>
        <begin position="231"/>
        <end position="252"/>
    </location>
</feature>